<reference evidence="1 2" key="1">
    <citation type="submission" date="2023-03" db="EMBL/GenBank/DDBJ databases">
        <title>Genome insight into feeding habits of ladybird beetles.</title>
        <authorList>
            <person name="Li H.-S."/>
            <person name="Huang Y.-H."/>
            <person name="Pang H."/>
        </authorList>
    </citation>
    <scope>NUCLEOTIDE SEQUENCE [LARGE SCALE GENOMIC DNA]</scope>
    <source>
        <strain evidence="1">SYSU_2023b</strain>
        <tissue evidence="1">Whole body</tissue>
    </source>
</reference>
<protein>
    <submittedName>
        <fullName evidence="1">Uncharacterized protein</fullName>
    </submittedName>
</protein>
<dbReference type="AlphaFoldDB" id="A0AAW1TPU2"/>
<dbReference type="GO" id="GO:0033617">
    <property type="term" value="P:mitochondrial respiratory chain complex IV assembly"/>
    <property type="evidence" value="ECO:0007669"/>
    <property type="project" value="TreeGrafter"/>
</dbReference>
<sequence>MNFVKIGAIASIASCSIGFFYQNKWNRNIKQMEFYKESLNLVRNHKGAMHFLGEPIIDCRIQFLNGTKSFISDTKGLYEVKLKGSKQNGMLYINIEKDKDGLVNDWKLSRLELAIDNQPDKRLLIQLEKNEDIMLQ</sequence>
<dbReference type="PANTHER" id="PTHR47148">
    <property type="entry name" value="CYTOCHROME C OXIDASE ASSEMBLY FACTOR 1 HOMOLOG"/>
    <property type="match status" value="1"/>
</dbReference>
<keyword evidence="2" id="KW-1185">Reference proteome</keyword>
<gene>
    <name evidence="1" type="ORF">WA026_017809</name>
</gene>
<comment type="caution">
    <text evidence="1">The sequence shown here is derived from an EMBL/GenBank/DDBJ whole genome shotgun (WGS) entry which is preliminary data.</text>
</comment>
<evidence type="ECO:0000313" key="2">
    <source>
        <dbReference type="Proteomes" id="UP001431783"/>
    </source>
</evidence>
<organism evidence="1 2">
    <name type="scientific">Henosepilachna vigintioctopunctata</name>
    <dbReference type="NCBI Taxonomy" id="420089"/>
    <lineage>
        <taxon>Eukaryota</taxon>
        <taxon>Metazoa</taxon>
        <taxon>Ecdysozoa</taxon>
        <taxon>Arthropoda</taxon>
        <taxon>Hexapoda</taxon>
        <taxon>Insecta</taxon>
        <taxon>Pterygota</taxon>
        <taxon>Neoptera</taxon>
        <taxon>Endopterygota</taxon>
        <taxon>Coleoptera</taxon>
        <taxon>Polyphaga</taxon>
        <taxon>Cucujiformia</taxon>
        <taxon>Coccinelloidea</taxon>
        <taxon>Coccinellidae</taxon>
        <taxon>Epilachninae</taxon>
        <taxon>Epilachnini</taxon>
        <taxon>Henosepilachna</taxon>
    </lineage>
</organism>
<name>A0AAW1TPU2_9CUCU</name>
<dbReference type="GO" id="GO:0032981">
    <property type="term" value="P:mitochondrial respiratory chain complex I assembly"/>
    <property type="evidence" value="ECO:0007669"/>
    <property type="project" value="TreeGrafter"/>
</dbReference>
<dbReference type="PANTHER" id="PTHR47148:SF1">
    <property type="entry name" value="CYTOCHROME C OXIDASE ASSEMBLY FACTOR 1 HOMOLOG"/>
    <property type="match status" value="1"/>
</dbReference>
<proteinExistence type="predicted"/>
<dbReference type="GO" id="GO:0005743">
    <property type="term" value="C:mitochondrial inner membrane"/>
    <property type="evidence" value="ECO:0007669"/>
    <property type="project" value="TreeGrafter"/>
</dbReference>
<dbReference type="Pfam" id="PF08695">
    <property type="entry name" value="Coa1"/>
    <property type="match status" value="1"/>
</dbReference>
<dbReference type="InterPro" id="IPR014807">
    <property type="entry name" value="Coa1"/>
</dbReference>
<dbReference type="Proteomes" id="UP001431783">
    <property type="component" value="Unassembled WGS sequence"/>
</dbReference>
<accession>A0AAW1TPU2</accession>
<evidence type="ECO:0000313" key="1">
    <source>
        <dbReference type="EMBL" id="KAK9872350.1"/>
    </source>
</evidence>
<dbReference type="EMBL" id="JARQZJ010000011">
    <property type="protein sequence ID" value="KAK9872350.1"/>
    <property type="molecule type" value="Genomic_DNA"/>
</dbReference>